<feature type="region of interest" description="Disordered" evidence="1">
    <location>
        <begin position="1"/>
        <end position="24"/>
    </location>
</feature>
<keyword evidence="3" id="KW-1185">Reference proteome</keyword>
<accession>A0ABV7HLE1</accession>
<dbReference type="RefSeq" id="WP_390403406.1">
    <property type="nucleotide sequence ID" value="NZ_AP031500.1"/>
</dbReference>
<dbReference type="EMBL" id="JBHRTL010000001">
    <property type="protein sequence ID" value="MFC3153661.1"/>
    <property type="molecule type" value="Genomic_DNA"/>
</dbReference>
<organism evidence="2 3">
    <name type="scientific">Gilvimarinus japonicus</name>
    <dbReference type="NCBI Taxonomy" id="1796469"/>
    <lineage>
        <taxon>Bacteria</taxon>
        <taxon>Pseudomonadati</taxon>
        <taxon>Pseudomonadota</taxon>
        <taxon>Gammaproteobacteria</taxon>
        <taxon>Cellvibrionales</taxon>
        <taxon>Cellvibrionaceae</taxon>
        <taxon>Gilvimarinus</taxon>
    </lineage>
</organism>
<proteinExistence type="predicted"/>
<evidence type="ECO:0000256" key="1">
    <source>
        <dbReference type="SAM" id="MobiDB-lite"/>
    </source>
</evidence>
<comment type="caution">
    <text evidence="2">The sequence shown here is derived from an EMBL/GenBank/DDBJ whole genome shotgun (WGS) entry which is preliminary data.</text>
</comment>
<protein>
    <submittedName>
        <fullName evidence="2">Uncharacterized protein</fullName>
    </submittedName>
</protein>
<gene>
    <name evidence="2" type="ORF">ACFOEB_00460</name>
</gene>
<dbReference type="Proteomes" id="UP001595548">
    <property type="component" value="Unassembled WGS sequence"/>
</dbReference>
<sequence>MSISSTTNTMSFTPSASSTGKPTLSDVSVSEALKIVDQKGVDEQVNLSPTSLFLFELNTYANSLSDAGRNQFADTLEASGDPVFSQGFLDSIRYSMSHGGVSAGERVIGYEPASGDQFGVVAMYGGSIPYNGLTINYLDDYASSGKASFTNTLDKILTDTHDDLSPQDRASIQSTFDRAIYSSFTSLKSDYDIFSVNYQLLIAQDVIDGFNLSKETSSGLSSLLSDIKKNTLQVNSRNLSQTLRDAEKFPGYAKEILASADKIRKGIELNNFLQNHLEKDNSNLLDNEEYFTKLLQGSSSIESAGIGEHTDLFDYYRTQESQFKRAYIDKNWNTEVAQNNGDVISEGRLVEQEKLASNLASKYIDAVNAYLSTQKA</sequence>
<evidence type="ECO:0000313" key="3">
    <source>
        <dbReference type="Proteomes" id="UP001595548"/>
    </source>
</evidence>
<reference evidence="3" key="1">
    <citation type="journal article" date="2019" name="Int. J. Syst. Evol. Microbiol.">
        <title>The Global Catalogue of Microorganisms (GCM) 10K type strain sequencing project: providing services to taxonomists for standard genome sequencing and annotation.</title>
        <authorList>
            <consortium name="The Broad Institute Genomics Platform"/>
            <consortium name="The Broad Institute Genome Sequencing Center for Infectious Disease"/>
            <person name="Wu L."/>
            <person name="Ma J."/>
        </authorList>
    </citation>
    <scope>NUCLEOTIDE SEQUENCE [LARGE SCALE GENOMIC DNA]</scope>
    <source>
        <strain evidence="3">KCTC 52141</strain>
    </source>
</reference>
<evidence type="ECO:0000313" key="2">
    <source>
        <dbReference type="EMBL" id="MFC3153661.1"/>
    </source>
</evidence>
<name>A0ABV7HLE1_9GAMM</name>